<dbReference type="GO" id="GO:0015977">
    <property type="term" value="P:carbon fixation"/>
    <property type="evidence" value="ECO:0007669"/>
    <property type="project" value="UniProtKB-UniRule"/>
</dbReference>
<dbReference type="Pfam" id="PF18087">
    <property type="entry name" value="RuBisCo_chap_C"/>
    <property type="match status" value="1"/>
</dbReference>
<feature type="domain" description="Rubisco accumulation factor 1 C-terminal" evidence="7">
    <location>
        <begin position="207"/>
        <end position="343"/>
    </location>
</feature>
<evidence type="ECO:0000256" key="6">
    <source>
        <dbReference type="HAMAP-Rule" id="MF_00856"/>
    </source>
</evidence>
<evidence type="ECO:0000256" key="2">
    <source>
        <dbReference type="ARBA" id="ARBA00022531"/>
    </source>
</evidence>
<dbReference type="InterPro" id="IPR040781">
    <property type="entry name" value="Raf1_HTH"/>
</dbReference>
<dbReference type="InterPro" id="IPR037494">
    <property type="entry name" value="RAF1"/>
</dbReference>
<feature type="region of interest" description="N-terminal alpha-helix" evidence="6">
    <location>
        <begin position="14"/>
        <end position="195"/>
    </location>
</feature>
<dbReference type="GO" id="GO:0015979">
    <property type="term" value="P:photosynthesis"/>
    <property type="evidence" value="ECO:0007669"/>
    <property type="project" value="UniProtKB-KW"/>
</dbReference>
<dbReference type="Pfam" id="PF18579">
    <property type="entry name" value="Raf1_HTH"/>
    <property type="match status" value="1"/>
</dbReference>
<name>A0A964BPM1_9CYAN</name>
<evidence type="ECO:0000259" key="8">
    <source>
        <dbReference type="Pfam" id="PF18578"/>
    </source>
</evidence>
<keyword evidence="2 6" id="KW-0602">Photosynthesis</keyword>
<keyword evidence="4 6" id="KW-0120">Carbon dioxide fixation</keyword>
<keyword evidence="3 6" id="KW-0143">Chaperone</keyword>
<dbReference type="AlphaFoldDB" id="A0A964BPM1"/>
<gene>
    <name evidence="6" type="primary">raf1</name>
    <name evidence="10" type="ORF">I4641_09820</name>
</gene>
<dbReference type="InterPro" id="IPR046382">
    <property type="entry name" value="Raf1_cyn"/>
</dbReference>
<feature type="domain" description="Rubisco accumulation factor 1 alpha-helical" evidence="8">
    <location>
        <begin position="88"/>
        <end position="193"/>
    </location>
</feature>
<protein>
    <recommendedName>
        <fullName evidence="5 6">RuBisCO accumulation factor 1</fullName>
    </recommendedName>
</protein>
<accession>A0A964BPM1</accession>
<evidence type="ECO:0000256" key="3">
    <source>
        <dbReference type="ARBA" id="ARBA00023186"/>
    </source>
</evidence>
<comment type="function">
    <text evidence="6">A major RuBisCO chaperone. Acts after GroEL-GroES chaperonin to fold and/or assemble the large subunit of RuBisCO (ccbL, rbcL). Cooperates with RbcX in RbcL folding, plays the major role in assembly of dimers into RbcL(8)-Raf1(8) intermediate complexes. RbcS replaces Raf1, leading to holoenzyme formation.</text>
</comment>
<dbReference type="RefSeq" id="WP_229640333.1">
    <property type="nucleotide sequence ID" value="NZ_JADWDC010000019.1"/>
</dbReference>
<evidence type="ECO:0000259" key="9">
    <source>
        <dbReference type="Pfam" id="PF18579"/>
    </source>
</evidence>
<dbReference type="PANTHER" id="PTHR35299">
    <property type="entry name" value="RUBISCO ACCUMULATION FACTOR 1"/>
    <property type="match status" value="1"/>
</dbReference>
<evidence type="ECO:0000256" key="4">
    <source>
        <dbReference type="ARBA" id="ARBA00023300"/>
    </source>
</evidence>
<comment type="domain">
    <text evidence="6">Has 3 domains, the N-terminal alpha-helical domain, an extended flexible linker and the C-terminal beta-sheet domain. The 2 C-terminal beta-sheet domains are swapped and pack against each other to form the dimer interface.</text>
</comment>
<dbReference type="EMBL" id="JADWDC010000019">
    <property type="protein sequence ID" value="MCC0177273.1"/>
    <property type="molecule type" value="Genomic_DNA"/>
</dbReference>
<comment type="similarity">
    <text evidence="6">Belongs to the RAF family.</text>
</comment>
<keyword evidence="11" id="KW-1185">Reference proteome</keyword>
<dbReference type="GO" id="GO:0005737">
    <property type="term" value="C:cytoplasm"/>
    <property type="evidence" value="ECO:0007669"/>
    <property type="project" value="UniProtKB-SubCell"/>
</dbReference>
<evidence type="ECO:0000256" key="5">
    <source>
        <dbReference type="ARBA" id="ARBA00023859"/>
    </source>
</evidence>
<evidence type="ECO:0000259" key="7">
    <source>
        <dbReference type="Pfam" id="PF18087"/>
    </source>
</evidence>
<evidence type="ECO:0000256" key="1">
    <source>
        <dbReference type="ARBA" id="ARBA00022490"/>
    </source>
</evidence>
<dbReference type="HAMAP" id="MF_00856">
    <property type="entry name" value="Raf1"/>
    <property type="match status" value="1"/>
</dbReference>
<keyword evidence="1 6" id="KW-0963">Cytoplasm</keyword>
<comment type="caution">
    <text evidence="10">The sequence shown here is derived from an EMBL/GenBank/DDBJ whole genome shotgun (WGS) entry which is preliminary data.</text>
</comment>
<comment type="subcellular location">
    <subcellularLocation>
        <location evidence="6">Cytoplasm</location>
    </subcellularLocation>
</comment>
<proteinExistence type="inferred from homology"/>
<dbReference type="InterPro" id="IPR041358">
    <property type="entry name" value="Raf1_N"/>
</dbReference>
<dbReference type="Proteomes" id="UP000729733">
    <property type="component" value="Unassembled WGS sequence"/>
</dbReference>
<dbReference type="PANTHER" id="PTHR35299:SF6">
    <property type="entry name" value="RUBISCO ACCUMULATION FACTOR 1"/>
    <property type="match status" value="1"/>
</dbReference>
<comment type="caution">
    <text evidence="6">Lacks conserved residue(s) required for the propagation of feature annotation.</text>
</comment>
<evidence type="ECO:0000313" key="10">
    <source>
        <dbReference type="EMBL" id="MCC0177273.1"/>
    </source>
</evidence>
<dbReference type="Pfam" id="PF18578">
    <property type="entry name" value="Raf1_N"/>
    <property type="match status" value="1"/>
</dbReference>
<dbReference type="GO" id="GO:0110102">
    <property type="term" value="P:ribulose bisphosphate carboxylase complex assembly"/>
    <property type="evidence" value="ECO:0007669"/>
    <property type="project" value="UniProtKB-UniRule"/>
</dbReference>
<sequence>MSSIPQDSKDKISEAEVQEMMRSLLHKEGTWVEWGKTCQKLQKAGYSTLKIFEDTGFQNSQQNQVIVASQVFNNLIDEGVAPEVLDYFKGPRSDVLYEFRLLNQKQRVDAAILAYKKRLNIDGAHLVTKAMRDVSRMSQLPESFMNHPGDWVAYLSWKRAKSQKDLQQRSRLIAQGLKFAHSESARNAIEKLLSDFSVSKAVSEPLLPLYRLETEEELPRIVPLAGSYPLNSQEIAAVNQVEIQQPFGNITAKDGSYVPVPGWQVVLKAQDPVTYFCKSDRLPKSLSGRVEEVLIMLDRASTTWDVNSYFVVERGGKLEICWFETEPTETIVGQLVLILRPKKILDEGNLTEPWQMDD</sequence>
<reference evidence="10" key="1">
    <citation type="journal article" date="2021" name="Antonie Van Leeuwenhoek">
        <title>Draft genome and description of Waterburya agarophytonicola gen. nov. sp. nov. (Pleurocapsales, Cyanobacteria): a seaweed symbiont.</title>
        <authorList>
            <person name="Bonthond G."/>
            <person name="Shalygin S."/>
            <person name="Bayer T."/>
            <person name="Weinberger F."/>
        </authorList>
    </citation>
    <scope>NUCLEOTIDE SEQUENCE</scope>
    <source>
        <strain evidence="10">KI4</strain>
    </source>
</reference>
<feature type="domain" description="Rubisco accumulation factor 1 helix turn helix" evidence="9">
    <location>
        <begin position="17"/>
        <end position="75"/>
    </location>
</feature>
<organism evidence="10 11">
    <name type="scientific">Waterburya agarophytonicola KI4</name>
    <dbReference type="NCBI Taxonomy" id="2874699"/>
    <lineage>
        <taxon>Bacteria</taxon>
        <taxon>Bacillati</taxon>
        <taxon>Cyanobacteriota</taxon>
        <taxon>Cyanophyceae</taxon>
        <taxon>Pleurocapsales</taxon>
        <taxon>Hyellaceae</taxon>
        <taxon>Waterburya</taxon>
        <taxon>Waterburya agarophytonicola</taxon>
    </lineage>
</organism>
<comment type="subunit">
    <text evidence="6">Homodimer. Forms an RbcL(8)-Raf1(8) complex. Forms complexes of many stoichiometries with RbcL with and without RbcS. RbcX and Raf1 can bind simultaneously to RbcL.</text>
</comment>
<evidence type="ECO:0000313" key="11">
    <source>
        <dbReference type="Proteomes" id="UP000729733"/>
    </source>
</evidence>
<dbReference type="InterPro" id="IPR040858">
    <property type="entry name" value="Raf1_C"/>
</dbReference>